<feature type="transmembrane region" description="Helical" evidence="1">
    <location>
        <begin position="81"/>
        <end position="104"/>
    </location>
</feature>
<reference evidence="3" key="2">
    <citation type="submission" date="2017-05" db="EMBL/GenBank/DDBJ databases">
        <authorList>
            <person name="Song R."/>
            <person name="Chenine A.L."/>
            <person name="Ruprecht R.M."/>
        </authorList>
    </citation>
    <scope>NUCLEOTIDE SEQUENCE</scope>
    <source>
        <strain evidence="3">SCGC AB-777_F03</strain>
    </source>
</reference>
<gene>
    <name evidence="2" type="ORF">DDW03_000815</name>
    <name evidence="3" type="ORF">DDW03_00285</name>
</gene>
<organism evidence="3">
    <name type="scientific">Nanobsidianus stetteri</name>
    <dbReference type="NCBI Taxonomy" id="1294122"/>
    <lineage>
        <taxon>Archaea</taxon>
        <taxon>Nanobdellota</taxon>
        <taxon>Candidatus Nanoarchaeia</taxon>
        <taxon>Nanoarchaeales</taxon>
        <taxon>Nanopusillaceae</taxon>
        <taxon>Candidatus Nanobsidianus</taxon>
    </lineage>
</organism>
<feature type="transmembrane region" description="Helical" evidence="1">
    <location>
        <begin position="27"/>
        <end position="45"/>
    </location>
</feature>
<reference evidence="3" key="1">
    <citation type="journal article" date="2015" name="Appl. Environ. Microbiol.">
        <title>Nanoarchaeota, Their Sulfolobales Host, and Nanoarchaeota Virus Distribution across Yellowstone National Park Hot Springs.</title>
        <authorList>
            <person name="Munson-McGee J.H."/>
            <person name="Field E.K."/>
            <person name="Bateson M."/>
            <person name="Rooney C."/>
            <person name="Stepanauskas R."/>
            <person name="Young M.J."/>
        </authorList>
    </citation>
    <scope>NUCLEOTIDE SEQUENCE [LARGE SCALE GENOMIC DNA]</scope>
    <source>
        <strain evidence="3">SCGC AB-777_F03</strain>
    </source>
</reference>
<dbReference type="Proteomes" id="UP000245509">
    <property type="component" value="Unassembled WGS sequence"/>
</dbReference>
<name>A0A2T9WMA1_NANST</name>
<feature type="transmembrane region" description="Helical" evidence="1">
    <location>
        <begin position="111"/>
        <end position="129"/>
    </location>
</feature>
<proteinExistence type="predicted"/>
<feature type="transmembrane region" description="Helical" evidence="1">
    <location>
        <begin position="135"/>
        <end position="151"/>
    </location>
</feature>
<dbReference type="AlphaFoldDB" id="A0A2T9WMA1"/>
<keyword evidence="1" id="KW-1133">Transmembrane helix</keyword>
<protein>
    <submittedName>
        <fullName evidence="2">DUF63 family protein</fullName>
    </submittedName>
</protein>
<evidence type="ECO:0000256" key="1">
    <source>
        <dbReference type="SAM" id="Phobius"/>
    </source>
</evidence>
<accession>A0A2T9WMA1</accession>
<dbReference type="RefSeq" id="WP_228615173.1">
    <property type="nucleotide sequence ID" value="NZ_QEFP02000004.1"/>
</dbReference>
<dbReference type="EMBL" id="QEFP01000001">
    <property type="protein sequence ID" value="PVU68954.1"/>
    <property type="molecule type" value="Genomic_DNA"/>
</dbReference>
<reference evidence="2" key="3">
    <citation type="submission" date="2017-05" db="EMBL/GenBank/DDBJ databases">
        <authorList>
            <person name="Munson-Mcgee J.H."/>
        </authorList>
    </citation>
    <scope>NUCLEOTIDE SEQUENCE</scope>
    <source>
        <strain evidence="2">SCGC AB-777_F03</strain>
    </source>
</reference>
<feature type="transmembrane region" description="Helical" evidence="1">
    <location>
        <begin position="227"/>
        <end position="246"/>
    </location>
</feature>
<dbReference type="Pfam" id="PF01889">
    <property type="entry name" value="DUF63"/>
    <property type="match status" value="1"/>
</dbReference>
<dbReference type="InterPro" id="IPR002749">
    <property type="entry name" value="DUF63"/>
</dbReference>
<feature type="transmembrane region" description="Helical" evidence="1">
    <location>
        <begin position="199"/>
        <end position="220"/>
    </location>
</feature>
<comment type="caution">
    <text evidence="3">The sequence shown here is derived from an EMBL/GenBank/DDBJ whole genome shotgun (WGS) entry which is preliminary data.</text>
</comment>
<sequence length="250" mass="30323">MNLYQIFYQYFIYPVIGYQYQYNIYNTFLYGLLFVIGFILFYYLFVKNKKVIIDRYFLLDLIILTLIFIIPRVNIDLGYTIKTYLLFTPLLELWILISFLPVLFLYKYRKYYLYILLAILILEIPLFIFGRPINLLPFLIFILLFSILIYLSYKEKLFYLSIFGEIYEIIFSIISIYYFNLQSEHQLLNIIIFQYNNPLLFYGLKLSLTLFIALYTKYYLKDDLGNVIYLMLFYLGFLPGLRNSLIDILI</sequence>
<feature type="transmembrane region" description="Helical" evidence="1">
    <location>
        <begin position="158"/>
        <end position="179"/>
    </location>
</feature>
<feature type="transmembrane region" description="Helical" evidence="1">
    <location>
        <begin position="57"/>
        <end position="75"/>
    </location>
</feature>
<keyword evidence="1" id="KW-0472">Membrane</keyword>
<evidence type="ECO:0000313" key="2">
    <source>
        <dbReference type="EMBL" id="MCC5446944.1"/>
    </source>
</evidence>
<dbReference type="EMBL" id="QEFP02000004">
    <property type="protein sequence ID" value="MCC5446944.1"/>
    <property type="molecule type" value="Genomic_DNA"/>
</dbReference>
<evidence type="ECO:0000313" key="3">
    <source>
        <dbReference type="EMBL" id="PVU68954.1"/>
    </source>
</evidence>
<keyword evidence="1" id="KW-0812">Transmembrane</keyword>
<reference evidence="2" key="4">
    <citation type="submission" date="2021-11" db="EMBL/GenBank/DDBJ databases">
        <authorList>
            <person name="Munson-Mcgee J."/>
            <person name="Field E."/>
            <person name="Bateson M."/>
            <person name="Rooney C."/>
            <person name="Stepanauskas R."/>
            <person name="Young M."/>
        </authorList>
    </citation>
    <scope>NUCLEOTIDE SEQUENCE</scope>
    <source>
        <strain evidence="2">SCGC AB-777_F03</strain>
    </source>
</reference>